<dbReference type="GO" id="GO:0008168">
    <property type="term" value="F:methyltransferase activity"/>
    <property type="evidence" value="ECO:0007669"/>
    <property type="project" value="UniProtKB-KW"/>
</dbReference>
<dbReference type="GO" id="GO:0032259">
    <property type="term" value="P:methylation"/>
    <property type="evidence" value="ECO:0007669"/>
    <property type="project" value="UniProtKB-KW"/>
</dbReference>
<evidence type="ECO:0000256" key="2">
    <source>
        <dbReference type="ARBA" id="ARBA00022679"/>
    </source>
</evidence>
<name>A0ABV2EFU5_9CAUL</name>
<dbReference type="Pfam" id="PF13649">
    <property type="entry name" value="Methyltransf_25"/>
    <property type="match status" value="1"/>
</dbReference>
<dbReference type="CDD" id="cd02440">
    <property type="entry name" value="AdoMet_MTases"/>
    <property type="match status" value="1"/>
</dbReference>
<dbReference type="Gene3D" id="3.40.50.150">
    <property type="entry name" value="Vaccinia Virus protein VP39"/>
    <property type="match status" value="1"/>
</dbReference>
<reference evidence="5 6" key="1">
    <citation type="submission" date="2024-06" db="EMBL/GenBank/DDBJ databases">
        <title>Genomic Encyclopedia of Type Strains, Phase IV (KMG-IV): sequencing the most valuable type-strain genomes for metagenomic binning, comparative biology and taxonomic classification.</title>
        <authorList>
            <person name="Goeker M."/>
        </authorList>
    </citation>
    <scope>NUCLEOTIDE SEQUENCE [LARGE SCALE GENOMIC DNA]</scope>
    <source>
        <strain evidence="5 6">DSM 17809</strain>
    </source>
</reference>
<keyword evidence="1 5" id="KW-0489">Methyltransferase</keyword>
<dbReference type="Proteomes" id="UP001549110">
    <property type="component" value="Unassembled WGS sequence"/>
</dbReference>
<organism evidence="5 6">
    <name type="scientific">Phenylobacterium koreense</name>
    <dbReference type="NCBI Taxonomy" id="266125"/>
    <lineage>
        <taxon>Bacteria</taxon>
        <taxon>Pseudomonadati</taxon>
        <taxon>Pseudomonadota</taxon>
        <taxon>Alphaproteobacteria</taxon>
        <taxon>Caulobacterales</taxon>
        <taxon>Caulobacteraceae</taxon>
        <taxon>Phenylobacterium</taxon>
    </lineage>
</organism>
<dbReference type="Gene3D" id="2.20.130.10">
    <property type="entry name" value="CAC2371-like domains"/>
    <property type="match status" value="1"/>
</dbReference>
<dbReference type="InterPro" id="IPR041698">
    <property type="entry name" value="Methyltransf_25"/>
</dbReference>
<evidence type="ECO:0000256" key="1">
    <source>
        <dbReference type="ARBA" id="ARBA00022603"/>
    </source>
</evidence>
<protein>
    <submittedName>
        <fullName evidence="5">SAM-dependent methyltransferase</fullName>
    </submittedName>
</protein>
<accession>A0ABV2EFU5</accession>
<keyword evidence="6" id="KW-1185">Reference proteome</keyword>
<dbReference type="PANTHER" id="PTHR43464">
    <property type="entry name" value="METHYLTRANSFERASE"/>
    <property type="match status" value="1"/>
</dbReference>
<keyword evidence="3" id="KW-0949">S-adenosyl-L-methionine</keyword>
<evidence type="ECO:0000256" key="3">
    <source>
        <dbReference type="ARBA" id="ARBA00022691"/>
    </source>
</evidence>
<dbReference type="InterPro" id="IPR029063">
    <property type="entry name" value="SAM-dependent_MTases_sf"/>
</dbReference>
<proteinExistence type="predicted"/>
<gene>
    <name evidence="5" type="ORF">ABID41_000994</name>
</gene>
<keyword evidence="2" id="KW-0808">Transferase</keyword>
<dbReference type="SUPFAM" id="SSF53335">
    <property type="entry name" value="S-adenosyl-L-methionine-dependent methyltransferases"/>
    <property type="match status" value="1"/>
</dbReference>
<dbReference type="RefSeq" id="WP_331931007.1">
    <property type="nucleotide sequence ID" value="NZ_JBEPLU010000001.1"/>
</dbReference>
<sequence>MTYAEPIPAPTNAFVPNRYGAMCTEVYDLDKPPGSLPDVDFYVQRLAGLDGPILEAGCGTGRLLIPLLEAGFEVEGFDRSGDMLASCARHCAGRGLSPALRQMSFQDFAYDHDFAAILVPAGTFTLLDDFAEALAVLKRFFDHLRPGGRLMIDLLPLGYLVNERPDIRTWTTPEGDVLRIEGRAVEIDLLRQRRVTHDRYERWRNGRLVESELEVMAFRIWGLKEFELALAAAGFGEISIGADHQPGRRPGRSSRILNFEARRPVQGRG</sequence>
<feature type="domain" description="Methyltransferase" evidence="4">
    <location>
        <begin position="53"/>
        <end position="148"/>
    </location>
</feature>
<comment type="caution">
    <text evidence="5">The sequence shown here is derived from an EMBL/GenBank/DDBJ whole genome shotgun (WGS) entry which is preliminary data.</text>
</comment>
<dbReference type="PANTHER" id="PTHR43464:SF19">
    <property type="entry name" value="UBIQUINONE BIOSYNTHESIS O-METHYLTRANSFERASE, MITOCHONDRIAL"/>
    <property type="match status" value="1"/>
</dbReference>
<evidence type="ECO:0000313" key="6">
    <source>
        <dbReference type="Proteomes" id="UP001549110"/>
    </source>
</evidence>
<dbReference type="EMBL" id="JBEPLU010000001">
    <property type="protein sequence ID" value="MET3525899.1"/>
    <property type="molecule type" value="Genomic_DNA"/>
</dbReference>
<evidence type="ECO:0000313" key="5">
    <source>
        <dbReference type="EMBL" id="MET3525899.1"/>
    </source>
</evidence>
<evidence type="ECO:0000259" key="4">
    <source>
        <dbReference type="Pfam" id="PF13649"/>
    </source>
</evidence>